<sequence length="212" mass="23906">MDQTLCPFCAITWPLFLAALKKSPETPRNYCQYYQYWVISIEDPGLKAKRNACTKVELYTATWNTAIGSRYDVESCVRALVGWTKLKSRQPVAFNNRVSRNFVLFDDGFWPLSECKDDSIACSIIPSSSIGVLSAYAFLMYSGELQESTVEYAITCTSPECNKEGFLIIFSLQHPAKHDQGTLGKQSLHTMTNVALLTSQETVPRPEWCTSR</sequence>
<evidence type="ECO:0000313" key="3">
    <source>
        <dbReference type="Proteomes" id="UP000887013"/>
    </source>
</evidence>
<comment type="caution">
    <text evidence="2">The sequence shown here is derived from an EMBL/GenBank/DDBJ whole genome shotgun (WGS) entry which is preliminary data.</text>
</comment>
<evidence type="ECO:0000256" key="1">
    <source>
        <dbReference type="SAM" id="SignalP"/>
    </source>
</evidence>
<dbReference type="AlphaFoldDB" id="A0A8X6N4E0"/>
<feature type="chain" id="PRO_5036463888" evidence="1">
    <location>
        <begin position="19"/>
        <end position="212"/>
    </location>
</feature>
<dbReference type="Proteomes" id="UP000887013">
    <property type="component" value="Unassembled WGS sequence"/>
</dbReference>
<accession>A0A8X6N4E0</accession>
<name>A0A8X6N4E0_NEPPI</name>
<dbReference type="EMBL" id="BMAW01099999">
    <property type="protein sequence ID" value="GFS92917.1"/>
    <property type="molecule type" value="Genomic_DNA"/>
</dbReference>
<protein>
    <submittedName>
        <fullName evidence="2">Uncharacterized protein</fullName>
    </submittedName>
</protein>
<reference evidence="2" key="1">
    <citation type="submission" date="2020-08" db="EMBL/GenBank/DDBJ databases">
        <title>Multicomponent nature underlies the extraordinary mechanical properties of spider dragline silk.</title>
        <authorList>
            <person name="Kono N."/>
            <person name="Nakamura H."/>
            <person name="Mori M."/>
            <person name="Yoshida Y."/>
            <person name="Ohtoshi R."/>
            <person name="Malay A.D."/>
            <person name="Moran D.A.P."/>
            <person name="Tomita M."/>
            <person name="Numata K."/>
            <person name="Arakawa K."/>
        </authorList>
    </citation>
    <scope>NUCLEOTIDE SEQUENCE</scope>
</reference>
<evidence type="ECO:0000313" key="2">
    <source>
        <dbReference type="EMBL" id="GFS92917.1"/>
    </source>
</evidence>
<keyword evidence="1" id="KW-0732">Signal</keyword>
<keyword evidence="3" id="KW-1185">Reference proteome</keyword>
<feature type="signal peptide" evidence="1">
    <location>
        <begin position="1"/>
        <end position="18"/>
    </location>
</feature>
<proteinExistence type="predicted"/>
<organism evidence="2 3">
    <name type="scientific">Nephila pilipes</name>
    <name type="common">Giant wood spider</name>
    <name type="synonym">Nephila maculata</name>
    <dbReference type="NCBI Taxonomy" id="299642"/>
    <lineage>
        <taxon>Eukaryota</taxon>
        <taxon>Metazoa</taxon>
        <taxon>Ecdysozoa</taxon>
        <taxon>Arthropoda</taxon>
        <taxon>Chelicerata</taxon>
        <taxon>Arachnida</taxon>
        <taxon>Araneae</taxon>
        <taxon>Araneomorphae</taxon>
        <taxon>Entelegynae</taxon>
        <taxon>Araneoidea</taxon>
        <taxon>Nephilidae</taxon>
        <taxon>Nephila</taxon>
    </lineage>
</organism>
<gene>
    <name evidence="2" type="ORF">NPIL_471841</name>
</gene>